<organism evidence="7 8">
    <name type="scientific">Pseudorhodoplanes sinuspersici</name>
    <dbReference type="NCBI Taxonomy" id="1235591"/>
    <lineage>
        <taxon>Bacteria</taxon>
        <taxon>Pseudomonadati</taxon>
        <taxon>Pseudomonadota</taxon>
        <taxon>Alphaproteobacteria</taxon>
        <taxon>Hyphomicrobiales</taxon>
        <taxon>Pseudorhodoplanes</taxon>
    </lineage>
</organism>
<keyword evidence="4 6" id="KW-1133">Transmembrane helix</keyword>
<keyword evidence="3 6" id="KW-0812">Transmembrane</keyword>
<dbReference type="GO" id="GO:0005886">
    <property type="term" value="C:plasma membrane"/>
    <property type="evidence" value="ECO:0007669"/>
    <property type="project" value="UniProtKB-SubCell"/>
</dbReference>
<dbReference type="EMBL" id="CP021112">
    <property type="protein sequence ID" value="ARP98594.1"/>
    <property type="molecule type" value="Genomic_DNA"/>
</dbReference>
<feature type="transmembrane region" description="Helical" evidence="6">
    <location>
        <begin position="14"/>
        <end position="34"/>
    </location>
</feature>
<evidence type="ECO:0000256" key="4">
    <source>
        <dbReference type="ARBA" id="ARBA00022989"/>
    </source>
</evidence>
<dbReference type="InterPro" id="IPR002994">
    <property type="entry name" value="Surf1/Shy1"/>
</dbReference>
<dbReference type="InterPro" id="IPR045214">
    <property type="entry name" value="Surf1/Surf4"/>
</dbReference>
<accession>A0A1W6ZP89</accession>
<dbReference type="Pfam" id="PF02104">
    <property type="entry name" value="SURF1"/>
    <property type="match status" value="1"/>
</dbReference>
<dbReference type="PANTHER" id="PTHR23427:SF2">
    <property type="entry name" value="SURFEIT LOCUS PROTEIN 1"/>
    <property type="match status" value="1"/>
</dbReference>
<name>A0A1W6ZP89_9HYPH</name>
<gene>
    <name evidence="7" type="ORF">CAK95_05495</name>
</gene>
<keyword evidence="6" id="KW-1003">Cell membrane</keyword>
<evidence type="ECO:0000313" key="8">
    <source>
        <dbReference type="Proteomes" id="UP000194137"/>
    </source>
</evidence>
<dbReference type="PROSITE" id="PS50895">
    <property type="entry name" value="SURF1"/>
    <property type="match status" value="1"/>
</dbReference>
<evidence type="ECO:0000256" key="2">
    <source>
        <dbReference type="ARBA" id="ARBA00007165"/>
    </source>
</evidence>
<feature type="transmembrane region" description="Helical" evidence="6">
    <location>
        <begin position="218"/>
        <end position="240"/>
    </location>
</feature>
<dbReference type="OrthoDB" id="6079986at2"/>
<dbReference type="PANTHER" id="PTHR23427">
    <property type="entry name" value="SURFEIT LOCUS PROTEIN"/>
    <property type="match status" value="1"/>
</dbReference>
<comment type="subcellular location">
    <subcellularLocation>
        <location evidence="6">Cell membrane</location>
        <topology evidence="6">Multi-pass membrane protein</topology>
    </subcellularLocation>
    <subcellularLocation>
        <location evidence="1">Membrane</location>
    </subcellularLocation>
</comment>
<proteinExistence type="inferred from homology"/>
<dbReference type="KEGG" id="psin:CAK95_05495"/>
<dbReference type="Proteomes" id="UP000194137">
    <property type="component" value="Chromosome"/>
</dbReference>
<dbReference type="STRING" id="1235591.CAK95_05495"/>
<evidence type="ECO:0000256" key="6">
    <source>
        <dbReference type="RuleBase" id="RU363076"/>
    </source>
</evidence>
<evidence type="ECO:0000313" key="7">
    <source>
        <dbReference type="EMBL" id="ARP98594.1"/>
    </source>
</evidence>
<keyword evidence="5 6" id="KW-0472">Membrane</keyword>
<dbReference type="CDD" id="cd06662">
    <property type="entry name" value="SURF1"/>
    <property type="match status" value="1"/>
</dbReference>
<evidence type="ECO:0000256" key="3">
    <source>
        <dbReference type="ARBA" id="ARBA00022692"/>
    </source>
</evidence>
<keyword evidence="8" id="KW-1185">Reference proteome</keyword>
<comment type="similarity">
    <text evidence="2 6">Belongs to the SURF1 family.</text>
</comment>
<reference evidence="7 8" key="1">
    <citation type="submission" date="2017-05" db="EMBL/GenBank/DDBJ databases">
        <title>Full genome sequence of Pseudorhodoplanes sinuspersici.</title>
        <authorList>
            <person name="Dastgheib S.M.M."/>
            <person name="Shavandi M."/>
            <person name="Tirandaz H."/>
        </authorList>
    </citation>
    <scope>NUCLEOTIDE SEQUENCE [LARGE SCALE GENOMIC DNA]</scope>
    <source>
        <strain evidence="7 8">RIPI110</strain>
    </source>
</reference>
<dbReference type="RefSeq" id="WP_086087017.1">
    <property type="nucleotide sequence ID" value="NZ_CP021112.1"/>
</dbReference>
<protein>
    <recommendedName>
        <fullName evidence="6">SURF1-like protein</fullName>
    </recommendedName>
</protein>
<evidence type="ECO:0000256" key="1">
    <source>
        <dbReference type="ARBA" id="ARBA00004370"/>
    </source>
</evidence>
<evidence type="ECO:0000256" key="5">
    <source>
        <dbReference type="ARBA" id="ARBA00023136"/>
    </source>
</evidence>
<sequence length="248" mass="27418">MTAAATDPSLLRRLLIPGLFTLVGLAILISLGVWQLERKQWKEGLIASLDRQMKAPPVPLPPASQWLNLTQDNSEFRHVSLRAEFPADAKPAYLYTGASALREDVKQPGYFVFAPARLPDGRVVVVNRGYVPMDRPQKIPAGPVDIVGFIRWPESPGWFVSDRDATGEVWFVRDPEMMATVRGWGSVAPFYIDQESPVPAGGLPRPGSLSVNLRNNHLGYAITWFGLAASLAAVFAAWAARNWYHKTV</sequence>
<dbReference type="AlphaFoldDB" id="A0A1W6ZP89"/>